<dbReference type="InterPro" id="IPR019794">
    <property type="entry name" value="Peroxidases_AS"/>
</dbReference>
<dbReference type="EC" id="1.11.1.-" evidence="13"/>
<dbReference type="PROSITE" id="PS50873">
    <property type="entry name" value="PEROXIDASE_4"/>
    <property type="match status" value="1"/>
</dbReference>
<protein>
    <recommendedName>
        <fullName evidence="13">Peroxidase</fullName>
        <ecNumber evidence="13">1.11.1.-</ecNumber>
    </recommendedName>
</protein>
<keyword evidence="10 13" id="KW-0106">Calcium</keyword>
<keyword evidence="7 12" id="KW-1015">Disulfide bond</keyword>
<evidence type="ECO:0000256" key="11">
    <source>
        <dbReference type="PIRSR" id="PIRSR601621-3"/>
    </source>
</evidence>
<evidence type="ECO:0000256" key="8">
    <source>
        <dbReference type="ARBA" id="ARBA00023180"/>
    </source>
</evidence>
<evidence type="ECO:0000256" key="13">
    <source>
        <dbReference type="RuleBase" id="RU363051"/>
    </source>
</evidence>
<feature type="binding site" description="axial binding residue" evidence="10">
    <location>
        <position position="229"/>
    </location>
    <ligand>
        <name>heme b</name>
        <dbReference type="ChEBI" id="CHEBI:60344"/>
    </ligand>
    <ligandPart>
        <name>Fe</name>
        <dbReference type="ChEBI" id="CHEBI:18248"/>
    </ligandPart>
</feature>
<evidence type="ECO:0000313" key="16">
    <source>
        <dbReference type="Proteomes" id="UP000188318"/>
    </source>
</evidence>
<comment type="cofactor">
    <cofactor evidence="10">
        <name>heme b</name>
        <dbReference type="ChEBI" id="CHEBI:60344"/>
    </cofactor>
    <text evidence="10">Binds 1 heme b (iron(II)-protoporphyrin IX) group per subunit.</text>
</comment>
<proteinExistence type="inferred from homology"/>
<reference evidence="16" key="1">
    <citation type="journal article" date="2017" name="Genome Biol.">
        <title>Comparative genomics reveals high biological diversity and specific adaptations in the industrially and medically important fungal genus Aspergillus.</title>
        <authorList>
            <person name="de Vries R.P."/>
            <person name="Riley R."/>
            <person name="Wiebenga A."/>
            <person name="Aguilar-Osorio G."/>
            <person name="Amillis S."/>
            <person name="Uchima C.A."/>
            <person name="Anderluh G."/>
            <person name="Asadollahi M."/>
            <person name="Askin M."/>
            <person name="Barry K."/>
            <person name="Battaglia E."/>
            <person name="Bayram O."/>
            <person name="Benocci T."/>
            <person name="Braus-Stromeyer S.A."/>
            <person name="Caldana C."/>
            <person name="Canovas D."/>
            <person name="Cerqueira G.C."/>
            <person name="Chen F."/>
            <person name="Chen W."/>
            <person name="Choi C."/>
            <person name="Clum A."/>
            <person name="Dos Santos R.A."/>
            <person name="Damasio A.R."/>
            <person name="Diallinas G."/>
            <person name="Emri T."/>
            <person name="Fekete E."/>
            <person name="Flipphi M."/>
            <person name="Freyberg S."/>
            <person name="Gallo A."/>
            <person name="Gournas C."/>
            <person name="Habgood R."/>
            <person name="Hainaut M."/>
            <person name="Harispe M.L."/>
            <person name="Henrissat B."/>
            <person name="Hilden K.S."/>
            <person name="Hope R."/>
            <person name="Hossain A."/>
            <person name="Karabika E."/>
            <person name="Karaffa L."/>
            <person name="Karanyi Z."/>
            <person name="Krasevec N."/>
            <person name="Kuo A."/>
            <person name="Kusch H."/>
            <person name="LaButti K."/>
            <person name="Lagendijk E.L."/>
            <person name="Lapidus A."/>
            <person name="Levasseur A."/>
            <person name="Lindquist E."/>
            <person name="Lipzen A."/>
            <person name="Logrieco A.F."/>
            <person name="MacCabe A."/>
            <person name="Maekelae M.R."/>
            <person name="Malavazi I."/>
            <person name="Melin P."/>
            <person name="Meyer V."/>
            <person name="Mielnichuk N."/>
            <person name="Miskei M."/>
            <person name="Molnar A.P."/>
            <person name="Mule G."/>
            <person name="Ngan C.Y."/>
            <person name="Orejas M."/>
            <person name="Orosz E."/>
            <person name="Ouedraogo J.P."/>
            <person name="Overkamp K.M."/>
            <person name="Park H.-S."/>
            <person name="Perrone G."/>
            <person name="Piumi F."/>
            <person name="Punt P.J."/>
            <person name="Ram A.F."/>
            <person name="Ramon A."/>
            <person name="Rauscher S."/>
            <person name="Record E."/>
            <person name="Riano-Pachon D.M."/>
            <person name="Robert V."/>
            <person name="Roehrig J."/>
            <person name="Ruller R."/>
            <person name="Salamov A."/>
            <person name="Salih N.S."/>
            <person name="Samson R.A."/>
            <person name="Sandor E."/>
            <person name="Sanguinetti M."/>
            <person name="Schuetze T."/>
            <person name="Sepcic K."/>
            <person name="Shelest E."/>
            <person name="Sherlock G."/>
            <person name="Sophianopoulou V."/>
            <person name="Squina F.M."/>
            <person name="Sun H."/>
            <person name="Susca A."/>
            <person name="Todd R.B."/>
            <person name="Tsang A."/>
            <person name="Unkles S.E."/>
            <person name="van de Wiele N."/>
            <person name="van Rossen-Uffink D."/>
            <person name="Oliveira J.V."/>
            <person name="Vesth T.C."/>
            <person name="Visser J."/>
            <person name="Yu J.-H."/>
            <person name="Zhou M."/>
            <person name="Andersen M.R."/>
            <person name="Archer D.B."/>
            <person name="Baker S.E."/>
            <person name="Benoit I."/>
            <person name="Brakhage A.A."/>
            <person name="Braus G.H."/>
            <person name="Fischer R."/>
            <person name="Frisvad J.C."/>
            <person name="Goldman G.H."/>
            <person name="Houbraken J."/>
            <person name="Oakley B."/>
            <person name="Pocsi I."/>
            <person name="Scazzocchio C."/>
            <person name="Seiboth B."/>
            <person name="vanKuyk P.A."/>
            <person name="Wortman J."/>
            <person name="Dyer P.S."/>
            <person name="Grigoriev I.V."/>
        </authorList>
    </citation>
    <scope>NUCLEOTIDE SEQUENCE [LARGE SCALE GENOMIC DNA]</scope>
    <source>
        <strain evidence="16">ITEM 5010</strain>
    </source>
</reference>
<name>A0A1R3RYK4_ASPC5</name>
<dbReference type="VEuPathDB" id="FungiDB:ASPCADRAFT_160478"/>
<feature type="binding site" evidence="10">
    <location>
        <position position="254"/>
    </location>
    <ligand>
        <name>Ca(2+)</name>
        <dbReference type="ChEBI" id="CHEBI:29108"/>
        <label>2</label>
    </ligand>
</feature>
<dbReference type="OrthoDB" id="2113341at2759"/>
<feature type="binding site" evidence="10">
    <location>
        <position position="247"/>
    </location>
    <ligand>
        <name>Ca(2+)</name>
        <dbReference type="ChEBI" id="CHEBI:29108"/>
        <label>2</label>
    </ligand>
</feature>
<feature type="binding site" evidence="10">
    <location>
        <position position="249"/>
    </location>
    <ligand>
        <name>Ca(2+)</name>
        <dbReference type="ChEBI" id="CHEBI:29108"/>
        <label>2</label>
    </ligand>
</feature>
<dbReference type="InterPro" id="IPR002016">
    <property type="entry name" value="Haem_peroxidase"/>
</dbReference>
<feature type="disulfide bond" evidence="12">
    <location>
        <begin position="70"/>
        <end position="327"/>
    </location>
</feature>
<dbReference type="PROSITE" id="PS00436">
    <property type="entry name" value="PEROXIDASE_2"/>
    <property type="match status" value="1"/>
</dbReference>
<dbReference type="AlphaFoldDB" id="A0A1R3RYK4"/>
<dbReference type="GO" id="GO:0020037">
    <property type="term" value="F:heme binding"/>
    <property type="evidence" value="ECO:0007669"/>
    <property type="project" value="UniProtKB-UniRule"/>
</dbReference>
<evidence type="ECO:0000256" key="2">
    <source>
        <dbReference type="ARBA" id="ARBA00022559"/>
    </source>
</evidence>
<dbReference type="Proteomes" id="UP000188318">
    <property type="component" value="Unassembled WGS sequence"/>
</dbReference>
<evidence type="ECO:0000259" key="14">
    <source>
        <dbReference type="PROSITE" id="PS50873"/>
    </source>
</evidence>
<organism evidence="15 16">
    <name type="scientific">Aspergillus carbonarius (strain ITEM 5010)</name>
    <dbReference type="NCBI Taxonomy" id="602072"/>
    <lineage>
        <taxon>Eukaryota</taxon>
        <taxon>Fungi</taxon>
        <taxon>Dikarya</taxon>
        <taxon>Ascomycota</taxon>
        <taxon>Pezizomycotina</taxon>
        <taxon>Eurotiomycetes</taxon>
        <taxon>Eurotiomycetidae</taxon>
        <taxon>Eurotiales</taxon>
        <taxon>Aspergillaceae</taxon>
        <taxon>Aspergillus</taxon>
        <taxon>Aspergillus subgen. Circumdati</taxon>
    </lineage>
</organism>
<dbReference type="GO" id="GO:0046872">
    <property type="term" value="F:metal ion binding"/>
    <property type="evidence" value="ECO:0007669"/>
    <property type="project" value="UniProtKB-UniRule"/>
</dbReference>
<gene>
    <name evidence="15" type="ORF">ASPCADRAFT_160478</name>
</gene>
<keyword evidence="6 10" id="KW-0408">Iron</keyword>
<dbReference type="PANTHER" id="PTHR31356:SF66">
    <property type="entry name" value="CATALASE-PEROXIDASE"/>
    <property type="match status" value="1"/>
</dbReference>
<dbReference type="Pfam" id="PF00141">
    <property type="entry name" value="peroxidase"/>
    <property type="match status" value="1"/>
</dbReference>
<dbReference type="PRINTS" id="PR00458">
    <property type="entry name" value="PEROXIDASE"/>
</dbReference>
<dbReference type="InterPro" id="IPR001621">
    <property type="entry name" value="Ligninase"/>
</dbReference>
<evidence type="ECO:0000256" key="1">
    <source>
        <dbReference type="ARBA" id="ARBA00006089"/>
    </source>
</evidence>
<evidence type="ECO:0000256" key="4">
    <source>
        <dbReference type="ARBA" id="ARBA00022723"/>
    </source>
</evidence>
<keyword evidence="5 13" id="KW-0560">Oxidoreductase</keyword>
<evidence type="ECO:0000256" key="7">
    <source>
        <dbReference type="ARBA" id="ARBA00023157"/>
    </source>
</evidence>
<dbReference type="GO" id="GO:0042744">
    <property type="term" value="P:hydrogen peroxide catabolic process"/>
    <property type="evidence" value="ECO:0007669"/>
    <property type="project" value="TreeGrafter"/>
</dbReference>
<dbReference type="InterPro" id="IPR019793">
    <property type="entry name" value="Peroxidases_heam-ligand_BS"/>
</dbReference>
<feature type="active site" description="Proton acceptor" evidence="9">
    <location>
        <position position="104"/>
    </location>
</feature>
<evidence type="ECO:0000256" key="6">
    <source>
        <dbReference type="ARBA" id="ARBA00023004"/>
    </source>
</evidence>
<dbReference type="PRINTS" id="PR00462">
    <property type="entry name" value="LIGNINASE"/>
</dbReference>
<dbReference type="PROSITE" id="PS00435">
    <property type="entry name" value="PEROXIDASE_1"/>
    <property type="match status" value="1"/>
</dbReference>
<sequence>MQDLLHEITRRQSSSGNSQLIGDLIGGATTPVGRRVRDCITGGSSCELQTGKNYERPGSLDSAACRADACCAWDFVQQDLVDRFRNENGTCNGLARAAVRLGFHDAGTWSMTSDIGGADGSLLLSSDEIERPENNGLQEIRSEGLRILDRYSSNGVTAADLVQFMHNVATVTCPLGPRLLTLVGREDRHEADPMGLIPSNNATNASYLIELFENKTITPQDLAALLGAHTVAQQFYVNPARAGQALDTTPGVWDTNFYQEMALPNSPPNVFRLPSDEALSLADGISQSFDTFTDVTSGQTVWNAQYASAYVRLSLLGVNKINQLTDCSHVLPDAITSFSASSSTPSSTSLGVPLLPNNPHVMIPGLVMGVFLSMPFV</sequence>
<feature type="disulfide bond" evidence="12">
    <location>
        <begin position="91"/>
        <end position="173"/>
    </location>
</feature>
<evidence type="ECO:0000256" key="3">
    <source>
        <dbReference type="ARBA" id="ARBA00022617"/>
    </source>
</evidence>
<dbReference type="PANTHER" id="PTHR31356">
    <property type="entry name" value="THYLAKOID LUMENAL 29 KDA PROTEIN, CHLOROPLASTIC-RELATED"/>
    <property type="match status" value="1"/>
</dbReference>
<accession>A0A1R3RYK4</accession>
<feature type="binding site" evidence="10">
    <location>
        <position position="121"/>
    </location>
    <ligand>
        <name>Ca(2+)</name>
        <dbReference type="ChEBI" id="CHEBI:29108"/>
        <label>1</label>
    </ligand>
</feature>
<dbReference type="GO" id="GO:0000302">
    <property type="term" value="P:response to reactive oxygen species"/>
    <property type="evidence" value="ECO:0007669"/>
    <property type="project" value="TreeGrafter"/>
</dbReference>
<dbReference type="SUPFAM" id="SSF48113">
    <property type="entry name" value="Heme-dependent peroxidases"/>
    <property type="match status" value="1"/>
</dbReference>
<evidence type="ECO:0000256" key="9">
    <source>
        <dbReference type="PIRSR" id="PIRSR601621-1"/>
    </source>
</evidence>
<keyword evidence="3 10" id="KW-0349">Heme</keyword>
<evidence type="ECO:0000256" key="12">
    <source>
        <dbReference type="PIRSR" id="PIRSR601621-4"/>
    </source>
</evidence>
<dbReference type="InterPro" id="IPR010255">
    <property type="entry name" value="Haem_peroxidase_sf"/>
</dbReference>
<feature type="binding site" evidence="10">
    <location>
        <position position="119"/>
    </location>
    <ligand>
        <name>Ca(2+)</name>
        <dbReference type="ChEBI" id="CHEBI:29108"/>
        <label>1</label>
    </ligand>
</feature>
<dbReference type="InterPro" id="IPR044831">
    <property type="entry name" value="Ccp1-like"/>
</dbReference>
<feature type="site" description="Transition state stabilizer" evidence="11">
    <location>
        <position position="100"/>
    </location>
</feature>
<comment type="cofactor">
    <cofactor evidence="10 13">
        <name>Ca(2+)</name>
        <dbReference type="ChEBI" id="CHEBI:29108"/>
    </cofactor>
    <text evidence="10 13">Binds 2 calcium ions per subunit.</text>
</comment>
<dbReference type="STRING" id="602072.A0A1R3RYK4"/>
<keyword evidence="4 10" id="KW-0479">Metal-binding</keyword>
<evidence type="ECO:0000256" key="5">
    <source>
        <dbReference type="ARBA" id="ARBA00023002"/>
    </source>
</evidence>
<feature type="binding site" evidence="10">
    <location>
        <position position="105"/>
    </location>
    <ligand>
        <name>Ca(2+)</name>
        <dbReference type="ChEBI" id="CHEBI:29108"/>
        <label>1</label>
    </ligand>
</feature>
<feature type="binding site" evidence="10">
    <location>
        <position position="117"/>
    </location>
    <ligand>
        <name>Ca(2+)</name>
        <dbReference type="ChEBI" id="CHEBI:29108"/>
        <label>1</label>
    </ligand>
</feature>
<dbReference type="GO" id="GO:0034599">
    <property type="term" value="P:cellular response to oxidative stress"/>
    <property type="evidence" value="ECO:0007669"/>
    <property type="project" value="InterPro"/>
</dbReference>
<keyword evidence="16" id="KW-1185">Reference proteome</keyword>
<dbReference type="EMBL" id="KV907494">
    <property type="protein sequence ID" value="OOF99540.1"/>
    <property type="molecule type" value="Genomic_DNA"/>
</dbReference>
<feature type="domain" description="Plant heme peroxidase family profile" evidence="14">
    <location>
        <begin position="115"/>
        <end position="331"/>
    </location>
</feature>
<dbReference type="Gene3D" id="1.10.520.10">
    <property type="match status" value="1"/>
</dbReference>
<dbReference type="GO" id="GO:0004601">
    <property type="term" value="F:peroxidase activity"/>
    <property type="evidence" value="ECO:0007669"/>
    <property type="project" value="UniProtKB-KW"/>
</dbReference>
<keyword evidence="2 13" id="KW-0575">Peroxidase</keyword>
<evidence type="ECO:0000256" key="10">
    <source>
        <dbReference type="PIRSR" id="PIRSR601621-2"/>
    </source>
</evidence>
<feature type="binding site" evidence="10">
    <location>
        <position position="230"/>
    </location>
    <ligand>
        <name>Ca(2+)</name>
        <dbReference type="ChEBI" id="CHEBI:29108"/>
        <label>2</label>
    </ligand>
</feature>
<comment type="similarity">
    <text evidence="1 13">Belongs to the peroxidase family. Ligninase subfamily.</text>
</comment>
<dbReference type="Gene3D" id="1.10.420.10">
    <property type="entry name" value="Peroxidase, domain 2"/>
    <property type="match status" value="1"/>
</dbReference>
<evidence type="ECO:0000313" key="15">
    <source>
        <dbReference type="EMBL" id="OOF99540.1"/>
    </source>
</evidence>
<keyword evidence="8" id="KW-0325">Glycoprotein</keyword>
<dbReference type="OMA" id="CCHWKWL"/>